<organism evidence="1 2">
    <name type="scientific">Mycobacterium intracellulare 1956</name>
    <dbReference type="NCBI Taxonomy" id="1299331"/>
    <lineage>
        <taxon>Bacteria</taxon>
        <taxon>Bacillati</taxon>
        <taxon>Actinomycetota</taxon>
        <taxon>Actinomycetes</taxon>
        <taxon>Mycobacteriales</taxon>
        <taxon>Mycobacteriaceae</taxon>
        <taxon>Mycobacterium</taxon>
        <taxon>Mycobacterium avium complex (MAC)</taxon>
    </lineage>
</organism>
<dbReference type="Proteomes" id="UP000020825">
    <property type="component" value="Unassembled WGS sequence"/>
</dbReference>
<comment type="caution">
    <text evidence="1">The sequence shown here is derived from an EMBL/GenBank/DDBJ whole genome shotgun (WGS) entry which is preliminary data.</text>
</comment>
<dbReference type="Gene3D" id="3.40.50.12780">
    <property type="entry name" value="N-terminal domain of ligase-like"/>
    <property type="match status" value="1"/>
</dbReference>
<dbReference type="EMBL" id="JAOG01000001">
    <property type="protein sequence ID" value="EUA58223.1"/>
    <property type="molecule type" value="Genomic_DNA"/>
</dbReference>
<dbReference type="AlphaFoldDB" id="X8CRY8"/>
<gene>
    <name evidence="1" type="ORF">I550_1360</name>
</gene>
<evidence type="ECO:0000313" key="2">
    <source>
        <dbReference type="Proteomes" id="UP000020825"/>
    </source>
</evidence>
<dbReference type="InterPro" id="IPR042099">
    <property type="entry name" value="ANL_N_sf"/>
</dbReference>
<accession>X8CRY8</accession>
<evidence type="ECO:0000313" key="1">
    <source>
        <dbReference type="EMBL" id="EUA58223.1"/>
    </source>
</evidence>
<protein>
    <submittedName>
        <fullName evidence="1">AMP-binding enzyme domain protein</fullName>
    </submittedName>
</protein>
<dbReference type="PATRIC" id="fig|1299331.3.peg.1323"/>
<name>X8CRY8_MYCIT</name>
<dbReference type="SUPFAM" id="SSF56801">
    <property type="entry name" value="Acetyl-CoA synthetase-like"/>
    <property type="match status" value="1"/>
</dbReference>
<reference evidence="1 2" key="1">
    <citation type="submission" date="2013-12" db="EMBL/GenBank/DDBJ databases">
        <authorList>
            <person name="Zelazny A."/>
            <person name="Olivier K."/>
            <person name="Holland S."/>
            <person name="Lenaerts A."/>
            <person name="Ordway D."/>
            <person name="DeGroote M.A."/>
            <person name="Parker T."/>
            <person name="Sizemore C."/>
            <person name="Tallon L.J."/>
            <person name="Sadzewicz L.K."/>
            <person name="Sengamalay N."/>
            <person name="Fraser C.M."/>
            <person name="Hine E."/>
            <person name="Shefchek K.A."/>
            <person name="Das S.P."/>
            <person name="Tettelin H."/>
        </authorList>
    </citation>
    <scope>NUCLEOTIDE SEQUENCE [LARGE SCALE GENOMIC DNA]</scope>
    <source>
        <strain evidence="1 2">1956</strain>
    </source>
</reference>
<proteinExistence type="predicted"/>
<sequence>MPGPADFGVDGFTVPAVLDRRAEQHPDRVMMSIAGVDVTFEQMRRRSRAAANILSGLGVGPRRLRGVVHRHLPGMGLLLVGRGAHRRGQRCHQCREQG</sequence>